<accession>A0A1I2UCZ9</accession>
<keyword evidence="2" id="KW-1133">Transmembrane helix</keyword>
<name>A0A1I2UCZ9_9CORY</name>
<feature type="region of interest" description="Disordered" evidence="1">
    <location>
        <begin position="1"/>
        <end position="194"/>
    </location>
</feature>
<feature type="compositionally biased region" description="Acidic residues" evidence="1">
    <location>
        <begin position="34"/>
        <end position="50"/>
    </location>
</feature>
<gene>
    <name evidence="3" type="ORF">SAMN05660282_01816</name>
</gene>
<feature type="compositionally biased region" description="Acidic residues" evidence="1">
    <location>
        <begin position="108"/>
        <end position="117"/>
    </location>
</feature>
<dbReference type="Proteomes" id="UP000199065">
    <property type="component" value="Unassembled WGS sequence"/>
</dbReference>
<feature type="compositionally biased region" description="Low complexity" evidence="1">
    <location>
        <begin position="1"/>
        <end position="19"/>
    </location>
</feature>
<dbReference type="GO" id="GO:0005975">
    <property type="term" value="P:carbohydrate metabolic process"/>
    <property type="evidence" value="ECO:0007669"/>
    <property type="project" value="UniProtKB-ARBA"/>
</dbReference>
<evidence type="ECO:0000313" key="3">
    <source>
        <dbReference type="EMBL" id="SFG74928.1"/>
    </source>
</evidence>
<keyword evidence="4" id="KW-1185">Reference proteome</keyword>
<evidence type="ECO:0000313" key="4">
    <source>
        <dbReference type="Proteomes" id="UP000199065"/>
    </source>
</evidence>
<keyword evidence="2" id="KW-0812">Transmembrane</keyword>
<proteinExistence type="predicted"/>
<protein>
    <submittedName>
        <fullName evidence="3">Uncharacterized protein</fullName>
    </submittedName>
</protein>
<dbReference type="AlphaFoldDB" id="A0A1I2UCZ9"/>
<evidence type="ECO:0000256" key="1">
    <source>
        <dbReference type="SAM" id="MobiDB-lite"/>
    </source>
</evidence>
<keyword evidence="2" id="KW-0472">Membrane</keyword>
<evidence type="ECO:0000256" key="2">
    <source>
        <dbReference type="SAM" id="Phobius"/>
    </source>
</evidence>
<dbReference type="EMBL" id="FOPJ01000013">
    <property type="protein sequence ID" value="SFG74928.1"/>
    <property type="molecule type" value="Genomic_DNA"/>
</dbReference>
<sequence>PTPSESETTTPTPSETTTPEPDPADKPIFTPNDDLQDLVEDQPIDPDEDNTLGSITNPDGTPVDPDNVKVDESTVPDGTTVTVDEDGNVIIDGTPTEPGEHTIVVEVTDPETGETTELEIPVTVKPKDDKKKDPAPGSSGGIIPIPIPFPFPGGSSGTTPGQNTGKAPTAQDPGQGHVNRGKGIDPSQQGKRHGRLAVTGADVVKTGVVATILAMMGAFLLAFSKRRRRAGEADES</sequence>
<feature type="compositionally biased region" description="Basic and acidic residues" evidence="1">
    <location>
        <begin position="125"/>
        <end position="134"/>
    </location>
</feature>
<feature type="transmembrane region" description="Helical" evidence="2">
    <location>
        <begin position="203"/>
        <end position="223"/>
    </location>
</feature>
<reference evidence="3 4" key="1">
    <citation type="submission" date="2016-10" db="EMBL/GenBank/DDBJ databases">
        <authorList>
            <person name="de Groot N.N."/>
        </authorList>
    </citation>
    <scope>NUCLEOTIDE SEQUENCE [LARGE SCALE GENOMIC DNA]</scope>
    <source>
        <strain>J11</strain>
        <strain evidence="4">PG 39</strain>
    </source>
</reference>
<organism evidence="3 4">
    <name type="scientific">Corynebacterium spheniscorum</name>
    <dbReference type="NCBI Taxonomy" id="185761"/>
    <lineage>
        <taxon>Bacteria</taxon>
        <taxon>Bacillati</taxon>
        <taxon>Actinomycetota</taxon>
        <taxon>Actinomycetes</taxon>
        <taxon>Mycobacteriales</taxon>
        <taxon>Corynebacteriaceae</taxon>
        <taxon>Corynebacterium</taxon>
    </lineage>
</organism>
<dbReference type="InterPro" id="IPR013783">
    <property type="entry name" value="Ig-like_fold"/>
</dbReference>
<feature type="non-terminal residue" evidence="3">
    <location>
        <position position="1"/>
    </location>
</feature>
<feature type="compositionally biased region" description="Low complexity" evidence="1">
    <location>
        <begin position="135"/>
        <end position="144"/>
    </location>
</feature>
<dbReference type="Gene3D" id="2.60.40.10">
    <property type="entry name" value="Immunoglobulins"/>
    <property type="match status" value="1"/>
</dbReference>